<dbReference type="EMBL" id="BMMX01000015">
    <property type="protein sequence ID" value="GGK97790.1"/>
    <property type="molecule type" value="Genomic_DNA"/>
</dbReference>
<evidence type="ECO:0008006" key="4">
    <source>
        <dbReference type="Google" id="ProtNLM"/>
    </source>
</evidence>
<evidence type="ECO:0000313" key="3">
    <source>
        <dbReference type="Proteomes" id="UP000656042"/>
    </source>
</evidence>
<feature type="signal peptide" evidence="1">
    <location>
        <begin position="1"/>
        <end position="34"/>
    </location>
</feature>
<gene>
    <name evidence="2" type="ORF">GCM10012284_35010</name>
</gene>
<reference evidence="2" key="2">
    <citation type="submission" date="2020-09" db="EMBL/GenBank/DDBJ databases">
        <authorList>
            <person name="Sun Q."/>
            <person name="Zhou Y."/>
        </authorList>
    </citation>
    <scope>NUCLEOTIDE SEQUENCE</scope>
    <source>
        <strain evidence="2">CGMCC 4.7299</strain>
    </source>
</reference>
<proteinExistence type="predicted"/>
<dbReference type="Proteomes" id="UP000656042">
    <property type="component" value="Unassembled WGS sequence"/>
</dbReference>
<name>A0A8J3C2H2_9ACTN</name>
<protein>
    <recommendedName>
        <fullName evidence="4">Concanavalin A-like lectin/glucanases superfamily protein</fullName>
    </recommendedName>
</protein>
<dbReference type="SUPFAM" id="SSF49899">
    <property type="entry name" value="Concanavalin A-like lectins/glucanases"/>
    <property type="match status" value="1"/>
</dbReference>
<accession>A0A8J3C2H2</accession>
<feature type="chain" id="PRO_5038359889" description="Concanavalin A-like lectin/glucanases superfamily protein" evidence="1">
    <location>
        <begin position="35"/>
        <end position="253"/>
    </location>
</feature>
<sequence length="253" mass="26815">MHNSVMLSRRLAAVAALSVPLLVAPLAMPGAAVARRSGDSRELVALYRFDSGRVGGTVADDSGRGHAMRVAASNGGEWLAVPRAGGRAAQLPTACAARRSCPRMVLQSGTAGDLNPWRRSLAYGATVRLPGDQTSKGQNILQKGYSATSSQYKLQIDGYAGKPSCVLVGRHDTQIRIVRSAVPVADGAWHDVSCRRSRSVFTIIVDGMVRGRAWVPTTLSVANSHPLSIGGKGGYYDNDQFQGAIDDVWLMIG</sequence>
<dbReference type="Pfam" id="PF13385">
    <property type="entry name" value="Laminin_G_3"/>
    <property type="match status" value="1"/>
</dbReference>
<dbReference type="InterPro" id="IPR001791">
    <property type="entry name" value="Laminin_G"/>
</dbReference>
<keyword evidence="1" id="KW-0732">Signal</keyword>
<comment type="caution">
    <text evidence="2">The sequence shown here is derived from an EMBL/GenBank/DDBJ whole genome shotgun (WGS) entry which is preliminary data.</text>
</comment>
<evidence type="ECO:0000313" key="2">
    <source>
        <dbReference type="EMBL" id="GGK97790.1"/>
    </source>
</evidence>
<dbReference type="Gene3D" id="2.60.120.200">
    <property type="match status" value="1"/>
</dbReference>
<keyword evidence="3" id="KW-1185">Reference proteome</keyword>
<organism evidence="2 3">
    <name type="scientific">Mangrovihabitans endophyticus</name>
    <dbReference type="NCBI Taxonomy" id="1751298"/>
    <lineage>
        <taxon>Bacteria</taxon>
        <taxon>Bacillati</taxon>
        <taxon>Actinomycetota</taxon>
        <taxon>Actinomycetes</taxon>
        <taxon>Micromonosporales</taxon>
        <taxon>Micromonosporaceae</taxon>
        <taxon>Mangrovihabitans</taxon>
    </lineage>
</organism>
<dbReference type="AlphaFoldDB" id="A0A8J3C2H2"/>
<dbReference type="CDD" id="cd00110">
    <property type="entry name" value="LamG"/>
    <property type="match status" value="1"/>
</dbReference>
<evidence type="ECO:0000256" key="1">
    <source>
        <dbReference type="SAM" id="SignalP"/>
    </source>
</evidence>
<dbReference type="InterPro" id="IPR013320">
    <property type="entry name" value="ConA-like_dom_sf"/>
</dbReference>
<reference evidence="2" key="1">
    <citation type="journal article" date="2014" name="Int. J. Syst. Evol. Microbiol.">
        <title>Complete genome sequence of Corynebacterium casei LMG S-19264T (=DSM 44701T), isolated from a smear-ripened cheese.</title>
        <authorList>
            <consortium name="US DOE Joint Genome Institute (JGI-PGF)"/>
            <person name="Walter F."/>
            <person name="Albersmeier A."/>
            <person name="Kalinowski J."/>
            <person name="Ruckert C."/>
        </authorList>
    </citation>
    <scope>NUCLEOTIDE SEQUENCE</scope>
    <source>
        <strain evidence="2">CGMCC 4.7299</strain>
    </source>
</reference>